<keyword evidence="3" id="KW-1185">Reference proteome</keyword>
<evidence type="ECO:0000313" key="3">
    <source>
        <dbReference type="Proteomes" id="UP000631421"/>
    </source>
</evidence>
<reference evidence="2" key="1">
    <citation type="journal article" date="2015" name="ISME J.">
        <title>Draft Genome Sequence of Streptomyces incarnatus NRRL8089, which Produces the Nucleoside Antibiotic Sinefungin.</title>
        <authorList>
            <person name="Oshima K."/>
            <person name="Hattori M."/>
            <person name="Shimizu H."/>
            <person name="Fukuda K."/>
            <person name="Nemoto M."/>
            <person name="Inagaki K."/>
            <person name="Tamura T."/>
        </authorList>
    </citation>
    <scope>NUCLEOTIDE SEQUENCE</scope>
    <source>
        <strain evidence="2">FACHB-1277</strain>
    </source>
</reference>
<keyword evidence="1" id="KW-0732">Signal</keyword>
<dbReference type="AlphaFoldDB" id="A0A926Z892"/>
<evidence type="ECO:0000256" key="1">
    <source>
        <dbReference type="SAM" id="SignalP"/>
    </source>
</evidence>
<accession>A0A926Z892</accession>
<protein>
    <submittedName>
        <fullName evidence="2">Uncharacterized protein</fullName>
    </submittedName>
</protein>
<dbReference type="RefSeq" id="WP_190353006.1">
    <property type="nucleotide sequence ID" value="NZ_JACJPY010000115.1"/>
</dbReference>
<organism evidence="2 3">
    <name type="scientific">Pseudanabaena cinerea FACHB-1277</name>
    <dbReference type="NCBI Taxonomy" id="2949581"/>
    <lineage>
        <taxon>Bacteria</taxon>
        <taxon>Bacillati</taxon>
        <taxon>Cyanobacteriota</taxon>
        <taxon>Cyanophyceae</taxon>
        <taxon>Pseudanabaenales</taxon>
        <taxon>Pseudanabaenaceae</taxon>
        <taxon>Pseudanabaena</taxon>
        <taxon>Pseudanabaena cinerea</taxon>
    </lineage>
</organism>
<reference evidence="2" key="2">
    <citation type="submission" date="2020-08" db="EMBL/GenBank/DDBJ databases">
        <authorList>
            <person name="Chen M."/>
            <person name="Teng W."/>
            <person name="Zhao L."/>
            <person name="Hu C."/>
            <person name="Zhou Y."/>
            <person name="Han B."/>
            <person name="Song L."/>
            <person name="Shu W."/>
        </authorList>
    </citation>
    <scope>NUCLEOTIDE SEQUENCE</scope>
    <source>
        <strain evidence="2">FACHB-1277</strain>
    </source>
</reference>
<feature type="chain" id="PRO_5037457311" evidence="1">
    <location>
        <begin position="26"/>
        <end position="360"/>
    </location>
</feature>
<proteinExistence type="predicted"/>
<name>A0A926Z892_9CYAN</name>
<gene>
    <name evidence="2" type="ORF">H6F44_20810</name>
</gene>
<evidence type="ECO:0000313" key="2">
    <source>
        <dbReference type="EMBL" id="MBD2152540.1"/>
    </source>
</evidence>
<dbReference type="EMBL" id="JACJPY010000115">
    <property type="protein sequence ID" value="MBD2152540.1"/>
    <property type="molecule type" value="Genomic_DNA"/>
</dbReference>
<sequence length="360" mass="40271">MKTKHILTITALFGLSLVPALPSHAQRSNPCKSAPLATPSRETRQIRVEKYGIAFNIPENYRTSSYITDVKMDISIYNPSAFEFNECMRINKIPSDEIFAPSAIFSIDSLRSGKSLIDIANERLSRYANTFRKITFKNEPTISFEYRNVADLYDAVLFFLPNRKSSVAISINRENKALGEAIKSSFTFDLSSSSNSVTTSSSVSQASNNPATKLLNGVYVGEGTMFNNSHREVLSRNNRLCIKFVDGPASPYSGRQEVTISSISLRSGKLFTDSYTNYANGTELEAFAGEDLNPPYSTFLYKDVKAAFRHTGRTYWVYRGKTLYKINPEMDKDLQECVASQGVYKKTRKGAVIDGIKPSW</sequence>
<dbReference type="Proteomes" id="UP000631421">
    <property type="component" value="Unassembled WGS sequence"/>
</dbReference>
<feature type="signal peptide" evidence="1">
    <location>
        <begin position="1"/>
        <end position="25"/>
    </location>
</feature>
<comment type="caution">
    <text evidence="2">The sequence shown here is derived from an EMBL/GenBank/DDBJ whole genome shotgun (WGS) entry which is preliminary data.</text>
</comment>